<name>A0A4C1T900_EUMVA</name>
<keyword evidence="8" id="KW-1185">Reference proteome</keyword>
<organism evidence="7 8">
    <name type="scientific">Eumeta variegata</name>
    <name type="common">Bagworm moth</name>
    <name type="synonym">Eumeta japonica</name>
    <dbReference type="NCBI Taxonomy" id="151549"/>
    <lineage>
        <taxon>Eukaryota</taxon>
        <taxon>Metazoa</taxon>
        <taxon>Ecdysozoa</taxon>
        <taxon>Arthropoda</taxon>
        <taxon>Hexapoda</taxon>
        <taxon>Insecta</taxon>
        <taxon>Pterygota</taxon>
        <taxon>Neoptera</taxon>
        <taxon>Endopterygota</taxon>
        <taxon>Lepidoptera</taxon>
        <taxon>Glossata</taxon>
        <taxon>Ditrysia</taxon>
        <taxon>Tineoidea</taxon>
        <taxon>Psychidae</taxon>
        <taxon>Oiketicinae</taxon>
        <taxon>Eumeta</taxon>
    </lineage>
</organism>
<dbReference type="GO" id="GO:0006635">
    <property type="term" value="P:fatty acid beta-oxidation"/>
    <property type="evidence" value="ECO:0007669"/>
    <property type="project" value="UniProtKB-UniPathway"/>
</dbReference>
<dbReference type="InterPro" id="IPR029045">
    <property type="entry name" value="ClpP/crotonase-like_dom_sf"/>
</dbReference>
<sequence length="241" mass="26801">MSFYIWFYKDVSRWHISIGRVQETRLSVIHNACIGAGVDLITAADVRYCTEDSFFQVTEVDGVTADVGTYRDPLRGGADRPHARLLMHSGLYKPKHVRAQFVSSSATADGRRTPKEEGKQRPPNRAKPVINNNMSVVRELCFTARKFDAKEASQLGLVSKVFPDKDSALKNALEVAENIAAKSPVAVQITKESMVYSLNRTNKKGLEHIALINQAMLQSEDLVKSAMAQASKGEKPQFENF</sequence>
<evidence type="ECO:0000313" key="8">
    <source>
        <dbReference type="Proteomes" id="UP000299102"/>
    </source>
</evidence>
<keyword evidence="3" id="KW-0276">Fatty acid metabolism</keyword>
<dbReference type="InterPro" id="IPR014748">
    <property type="entry name" value="Enoyl-CoA_hydra_C"/>
</dbReference>
<reference evidence="7 8" key="1">
    <citation type="journal article" date="2019" name="Commun. Biol.">
        <title>The bagworm genome reveals a unique fibroin gene that provides high tensile strength.</title>
        <authorList>
            <person name="Kono N."/>
            <person name="Nakamura H."/>
            <person name="Ohtoshi R."/>
            <person name="Tomita M."/>
            <person name="Numata K."/>
            <person name="Arakawa K."/>
        </authorList>
    </citation>
    <scope>NUCLEOTIDE SEQUENCE [LARGE SCALE GENOMIC DNA]</scope>
</reference>
<keyword evidence="5 7" id="KW-0413">Isomerase</keyword>
<dbReference type="AlphaFoldDB" id="A0A4C1T900"/>
<keyword evidence="4" id="KW-0443">Lipid metabolism</keyword>
<evidence type="ECO:0000256" key="4">
    <source>
        <dbReference type="ARBA" id="ARBA00023098"/>
    </source>
</evidence>
<protein>
    <submittedName>
        <fullName evidence="7">Delta(3,5)-Delta(2,4)-dienoyl-CoA isomerase, mitochondrial</fullName>
    </submittedName>
</protein>
<dbReference type="OrthoDB" id="14970at2759"/>
<comment type="similarity">
    <text evidence="2">Belongs to the enoyl-CoA hydratase/isomerase family.</text>
</comment>
<accession>A0A4C1T900</accession>
<feature type="compositionally biased region" description="Basic and acidic residues" evidence="6">
    <location>
        <begin position="109"/>
        <end position="120"/>
    </location>
</feature>
<dbReference type="GO" id="GO:0051750">
    <property type="term" value="F:delta(3,5)-delta(2,4)-dienoyl-CoA isomerase activity"/>
    <property type="evidence" value="ECO:0007669"/>
    <property type="project" value="TreeGrafter"/>
</dbReference>
<dbReference type="STRING" id="151549.A0A4C1T900"/>
<gene>
    <name evidence="7" type="primary">Ech1</name>
    <name evidence="7" type="ORF">EVAR_103479_1</name>
</gene>
<proteinExistence type="inferred from homology"/>
<dbReference type="Pfam" id="PF00378">
    <property type="entry name" value="ECH_1"/>
    <property type="match status" value="1"/>
</dbReference>
<dbReference type="GO" id="GO:0005739">
    <property type="term" value="C:mitochondrion"/>
    <property type="evidence" value="ECO:0007669"/>
    <property type="project" value="TreeGrafter"/>
</dbReference>
<comment type="caution">
    <text evidence="7">The sequence shown here is derived from an EMBL/GenBank/DDBJ whole genome shotgun (WGS) entry which is preliminary data.</text>
</comment>
<dbReference type="FunFam" id="1.10.12.10:FF:000004">
    <property type="entry name" value="Delta3,5-delta2,4-dienoyl-CoA isomerase"/>
    <property type="match status" value="1"/>
</dbReference>
<dbReference type="CDD" id="cd06558">
    <property type="entry name" value="crotonase-like"/>
    <property type="match status" value="1"/>
</dbReference>
<dbReference type="InterPro" id="IPR045002">
    <property type="entry name" value="Ech1-like"/>
</dbReference>
<dbReference type="PANTHER" id="PTHR43149">
    <property type="entry name" value="ENOYL-COA HYDRATASE"/>
    <property type="match status" value="1"/>
</dbReference>
<evidence type="ECO:0000256" key="6">
    <source>
        <dbReference type="SAM" id="MobiDB-lite"/>
    </source>
</evidence>
<dbReference type="InterPro" id="IPR001753">
    <property type="entry name" value="Enoyl-CoA_hydra/iso"/>
</dbReference>
<dbReference type="PANTHER" id="PTHR43149:SF1">
    <property type="entry name" value="DELTA(3,5)-DELTA(2,4)-DIENOYL-COA ISOMERASE, MITOCHONDRIAL"/>
    <property type="match status" value="1"/>
</dbReference>
<evidence type="ECO:0000313" key="7">
    <source>
        <dbReference type="EMBL" id="GBP10614.1"/>
    </source>
</evidence>
<feature type="region of interest" description="Disordered" evidence="6">
    <location>
        <begin position="103"/>
        <end position="128"/>
    </location>
</feature>
<comment type="pathway">
    <text evidence="1">Lipid metabolism; fatty acid beta-oxidation.</text>
</comment>
<dbReference type="EMBL" id="BGZK01004729">
    <property type="protein sequence ID" value="GBP10614.1"/>
    <property type="molecule type" value="Genomic_DNA"/>
</dbReference>
<dbReference type="UniPathway" id="UPA00659"/>
<dbReference type="Gene3D" id="1.10.12.10">
    <property type="entry name" value="Lyase 2-enoyl-coa Hydratase, Chain A, domain 2"/>
    <property type="match status" value="1"/>
</dbReference>
<evidence type="ECO:0000256" key="2">
    <source>
        <dbReference type="ARBA" id="ARBA00005254"/>
    </source>
</evidence>
<evidence type="ECO:0000256" key="3">
    <source>
        <dbReference type="ARBA" id="ARBA00022832"/>
    </source>
</evidence>
<dbReference type="SUPFAM" id="SSF52096">
    <property type="entry name" value="ClpP/crotonase"/>
    <property type="match status" value="1"/>
</dbReference>
<dbReference type="Proteomes" id="UP000299102">
    <property type="component" value="Unassembled WGS sequence"/>
</dbReference>
<evidence type="ECO:0000256" key="5">
    <source>
        <dbReference type="ARBA" id="ARBA00023235"/>
    </source>
</evidence>
<dbReference type="Gene3D" id="3.90.226.10">
    <property type="entry name" value="2-enoyl-CoA Hydratase, Chain A, domain 1"/>
    <property type="match status" value="2"/>
</dbReference>
<evidence type="ECO:0000256" key="1">
    <source>
        <dbReference type="ARBA" id="ARBA00005005"/>
    </source>
</evidence>